<dbReference type="AlphaFoldDB" id="A0A2V3W618"/>
<evidence type="ECO:0000256" key="3">
    <source>
        <dbReference type="ARBA" id="ARBA00001933"/>
    </source>
</evidence>
<comment type="caution">
    <text evidence="14">The sequence shown here is derived from an EMBL/GenBank/DDBJ whole genome shotgun (WGS) entry which is preliminary data.</text>
</comment>
<dbReference type="Proteomes" id="UP000247978">
    <property type="component" value="Unassembled WGS sequence"/>
</dbReference>
<dbReference type="GO" id="GO:0030170">
    <property type="term" value="F:pyridoxal phosphate binding"/>
    <property type="evidence" value="ECO:0007669"/>
    <property type="project" value="InterPro"/>
</dbReference>
<dbReference type="GO" id="GO:0000287">
    <property type="term" value="F:magnesium ion binding"/>
    <property type="evidence" value="ECO:0007669"/>
    <property type="project" value="TreeGrafter"/>
</dbReference>
<dbReference type="GO" id="GO:0070179">
    <property type="term" value="P:D-serine biosynthetic process"/>
    <property type="evidence" value="ECO:0007669"/>
    <property type="project" value="TreeGrafter"/>
</dbReference>
<keyword evidence="9" id="KW-0663">Pyridoxal phosphate</keyword>
<dbReference type="SUPFAM" id="SSF53686">
    <property type="entry name" value="Tryptophan synthase beta subunit-like PLP-dependent enzymes"/>
    <property type="match status" value="1"/>
</dbReference>
<accession>A0A2V3W618</accession>
<evidence type="ECO:0000256" key="2">
    <source>
        <dbReference type="ARBA" id="ARBA00001913"/>
    </source>
</evidence>
<dbReference type="FunFam" id="3.40.50.1100:FF:000007">
    <property type="entry name" value="L-threonine dehydratase catabolic TdcB"/>
    <property type="match status" value="1"/>
</dbReference>
<dbReference type="FunFam" id="3.40.50.1100:FF:000005">
    <property type="entry name" value="Threonine dehydratase catabolic"/>
    <property type="match status" value="1"/>
</dbReference>
<dbReference type="EMBL" id="QJJQ01000002">
    <property type="protein sequence ID" value="PXW89460.1"/>
    <property type="molecule type" value="Genomic_DNA"/>
</dbReference>
<reference evidence="14 15" key="1">
    <citation type="submission" date="2018-05" db="EMBL/GenBank/DDBJ databases">
        <title>Genomic Encyclopedia of Type Strains, Phase IV (KMG-IV): sequencing the most valuable type-strain genomes for metagenomic binning, comparative biology and taxonomic classification.</title>
        <authorList>
            <person name="Goeker M."/>
        </authorList>
    </citation>
    <scope>NUCLEOTIDE SEQUENCE [LARGE SCALE GENOMIC DNA]</scope>
    <source>
        <strain evidence="14 15">DSM 28556</strain>
    </source>
</reference>
<dbReference type="GO" id="GO:0004794">
    <property type="term" value="F:threonine deaminase activity"/>
    <property type="evidence" value="ECO:0007669"/>
    <property type="project" value="UniProtKB-EC"/>
</dbReference>
<evidence type="ECO:0000256" key="4">
    <source>
        <dbReference type="ARBA" id="ARBA00001936"/>
    </source>
</evidence>
<keyword evidence="8" id="KW-0460">Magnesium</keyword>
<comment type="catalytic activity">
    <reaction evidence="1">
        <text>L-threonine = 2-oxobutanoate + NH4(+)</text>
        <dbReference type="Rhea" id="RHEA:22108"/>
        <dbReference type="ChEBI" id="CHEBI:16763"/>
        <dbReference type="ChEBI" id="CHEBI:28938"/>
        <dbReference type="ChEBI" id="CHEBI:57926"/>
        <dbReference type="EC" id="4.3.1.19"/>
    </reaction>
</comment>
<evidence type="ECO:0000256" key="9">
    <source>
        <dbReference type="ARBA" id="ARBA00022898"/>
    </source>
</evidence>
<comment type="cofactor">
    <cofactor evidence="5">
        <name>Mg(2+)</name>
        <dbReference type="ChEBI" id="CHEBI:18420"/>
    </cofactor>
</comment>
<feature type="domain" description="Tryptophan synthase beta chain-like PALP" evidence="13">
    <location>
        <begin position="30"/>
        <end position="317"/>
    </location>
</feature>
<dbReference type="GO" id="GO:0030378">
    <property type="term" value="F:serine racemase activity"/>
    <property type="evidence" value="ECO:0007669"/>
    <property type="project" value="TreeGrafter"/>
</dbReference>
<evidence type="ECO:0000256" key="5">
    <source>
        <dbReference type="ARBA" id="ARBA00001946"/>
    </source>
</evidence>
<dbReference type="GO" id="GO:0018114">
    <property type="term" value="F:threonine racemase activity"/>
    <property type="evidence" value="ECO:0007669"/>
    <property type="project" value="TreeGrafter"/>
</dbReference>
<evidence type="ECO:0000256" key="8">
    <source>
        <dbReference type="ARBA" id="ARBA00022842"/>
    </source>
</evidence>
<organism evidence="14 15">
    <name type="scientific">Pseudogracilibacillus auburnensis</name>
    <dbReference type="NCBI Taxonomy" id="1494959"/>
    <lineage>
        <taxon>Bacteria</taxon>
        <taxon>Bacillati</taxon>
        <taxon>Bacillota</taxon>
        <taxon>Bacilli</taxon>
        <taxon>Bacillales</taxon>
        <taxon>Bacillaceae</taxon>
        <taxon>Pseudogracilibacillus</taxon>
    </lineage>
</organism>
<dbReference type="Pfam" id="PF00291">
    <property type="entry name" value="PALP"/>
    <property type="match status" value="1"/>
</dbReference>
<evidence type="ECO:0000313" key="15">
    <source>
        <dbReference type="Proteomes" id="UP000247978"/>
    </source>
</evidence>
<keyword evidence="15" id="KW-1185">Reference proteome</keyword>
<comment type="cofactor">
    <cofactor evidence="3">
        <name>pyridoxal 5'-phosphate</name>
        <dbReference type="ChEBI" id="CHEBI:597326"/>
    </cofactor>
</comment>
<dbReference type="GO" id="GO:0005524">
    <property type="term" value="F:ATP binding"/>
    <property type="evidence" value="ECO:0007669"/>
    <property type="project" value="TreeGrafter"/>
</dbReference>
<evidence type="ECO:0000256" key="10">
    <source>
        <dbReference type="ARBA" id="ARBA00023239"/>
    </source>
</evidence>
<dbReference type="PANTHER" id="PTHR43050:SF1">
    <property type="entry name" value="SERINE RACEMASE"/>
    <property type="match status" value="1"/>
</dbReference>
<evidence type="ECO:0000256" key="1">
    <source>
        <dbReference type="ARBA" id="ARBA00001274"/>
    </source>
</evidence>
<dbReference type="Gene3D" id="3.40.50.1100">
    <property type="match status" value="2"/>
</dbReference>
<dbReference type="InterPro" id="IPR001926">
    <property type="entry name" value="TrpB-like_PALP"/>
</dbReference>
<dbReference type="InterPro" id="IPR036052">
    <property type="entry name" value="TrpB-like_PALP_sf"/>
</dbReference>
<dbReference type="CDD" id="cd01562">
    <property type="entry name" value="Thr-dehyd"/>
    <property type="match status" value="1"/>
</dbReference>
<proteinExistence type="inferred from homology"/>
<evidence type="ECO:0000256" key="11">
    <source>
        <dbReference type="ARBA" id="ARBA00025527"/>
    </source>
</evidence>
<evidence type="ECO:0000256" key="6">
    <source>
        <dbReference type="ARBA" id="ARBA00010869"/>
    </source>
</evidence>
<dbReference type="InterPro" id="IPR000634">
    <property type="entry name" value="Ser/Thr_deHydtase_PyrdxlP-BS"/>
</dbReference>
<evidence type="ECO:0000256" key="7">
    <source>
        <dbReference type="ARBA" id="ARBA00012096"/>
    </source>
</evidence>
<protein>
    <recommendedName>
        <fullName evidence="7">threonine ammonia-lyase</fullName>
        <ecNumber evidence="7">4.3.1.19</ecNumber>
    </recommendedName>
    <alternativeName>
        <fullName evidence="12">Threonine deaminase</fullName>
    </alternativeName>
</protein>
<gene>
    <name evidence="14" type="ORF">DFR56_102237</name>
</gene>
<dbReference type="GO" id="GO:0003941">
    <property type="term" value="F:L-serine ammonia-lyase activity"/>
    <property type="evidence" value="ECO:0007669"/>
    <property type="project" value="TreeGrafter"/>
</dbReference>
<comment type="cofactor">
    <cofactor evidence="2">
        <name>Ca(2+)</name>
        <dbReference type="ChEBI" id="CHEBI:29108"/>
    </cofactor>
</comment>
<dbReference type="EC" id="4.3.1.19" evidence="7"/>
<comment type="function">
    <text evidence="11">Catalyzes the anaerobic formation of alpha-ketobutyrate and ammonia from threonine in a two-step reaction. The first step involved a dehydration of threonine and a production of enamine intermediates (aminocrotonate), which tautomerizes to its imine form (iminobutyrate). Both intermediates are unstable and short-lived. The second step is the nonenzymatic hydrolysis of the enamine/imine intermediates to form 2-ketobutyrate and free ammonia. In the low water environment of the cell, the second step is accelerated by RidA.</text>
</comment>
<sequence length="330" mass="35225">MKHAMKNDKKGSRATLITLFDIQKARETISDITKVTPILTSDQLSKACDNEIFLKAEHLQKTGSFKIRGATNKVKQVVKEGAKFITAASSGNHGQAVAYVADQLGIPATIVVPENASRCKIAAIEAYNGNIEQCGTTSAERIPRAKQLASEKGGVFIPPYDDPFIMAGQGTIGLEILEQVADVDVIVVPIGGGGLMSGIATAAKESNPTIQVIGVEPETANDTFLSLRNNKITSIAKTTTVADGLRTSQPGDLTFPVVKKYVDDLVLVQENEIRAAMSFVFERMKQVIEPSSAVTVAAAMNGKLGVTRKKVMLILSGGNVDMNELPNLLQ</sequence>
<keyword evidence="10" id="KW-0456">Lyase</keyword>
<evidence type="ECO:0000256" key="12">
    <source>
        <dbReference type="ARBA" id="ARBA00031427"/>
    </source>
</evidence>
<evidence type="ECO:0000259" key="13">
    <source>
        <dbReference type="Pfam" id="PF00291"/>
    </source>
</evidence>
<name>A0A2V3W618_9BACI</name>
<dbReference type="PANTHER" id="PTHR43050">
    <property type="entry name" value="SERINE / THREONINE RACEMASE FAMILY MEMBER"/>
    <property type="match status" value="1"/>
</dbReference>
<dbReference type="PROSITE" id="PS00165">
    <property type="entry name" value="DEHYDRATASE_SER_THR"/>
    <property type="match status" value="1"/>
</dbReference>
<comment type="similarity">
    <text evidence="6">Belongs to the serine/threonine dehydratase family.</text>
</comment>
<comment type="cofactor">
    <cofactor evidence="4">
        <name>Mn(2+)</name>
        <dbReference type="ChEBI" id="CHEBI:29035"/>
    </cofactor>
</comment>
<evidence type="ECO:0000313" key="14">
    <source>
        <dbReference type="EMBL" id="PXW89460.1"/>
    </source>
</evidence>